<reference evidence="1 2" key="1">
    <citation type="submission" date="2012-04" db="EMBL/GenBank/DDBJ databases">
        <authorList>
            <person name="Genoscope - CEA"/>
        </authorList>
    </citation>
    <scope>NUCLEOTIDE SEQUENCE [LARGE SCALE GENOMIC DNA]</scope>
    <source>
        <strain evidence="1 2">9807</strain>
    </source>
</reference>
<accession>I4H4M5</accession>
<gene>
    <name evidence="1" type="ORF">MICAF_2380025</name>
</gene>
<protein>
    <submittedName>
        <fullName evidence="1">Uncharacterized protein</fullName>
    </submittedName>
</protein>
<dbReference type="EMBL" id="CAIM01000155">
    <property type="protein sequence ID" value="CCI16999.1"/>
    <property type="molecule type" value="Genomic_DNA"/>
</dbReference>
<organism evidence="1 2">
    <name type="scientific">Microcystis aeruginosa PCC 9807</name>
    <dbReference type="NCBI Taxonomy" id="1160283"/>
    <lineage>
        <taxon>Bacteria</taxon>
        <taxon>Bacillati</taxon>
        <taxon>Cyanobacteriota</taxon>
        <taxon>Cyanophyceae</taxon>
        <taxon>Oscillatoriophycideae</taxon>
        <taxon>Chroococcales</taxon>
        <taxon>Microcystaceae</taxon>
        <taxon>Microcystis</taxon>
    </lineage>
</organism>
<evidence type="ECO:0000313" key="2">
    <source>
        <dbReference type="Proteomes" id="UP000003613"/>
    </source>
</evidence>
<name>I4H4M5_MICAE</name>
<comment type="caution">
    <text evidence="1">The sequence shown here is derived from an EMBL/GenBank/DDBJ whole genome shotgun (WGS) entry which is preliminary data.</text>
</comment>
<dbReference type="HOGENOM" id="CLU_3081789_0_0_3"/>
<dbReference type="AlphaFoldDB" id="I4H4M5"/>
<evidence type="ECO:0000313" key="1">
    <source>
        <dbReference type="EMBL" id="CCI16999.1"/>
    </source>
</evidence>
<dbReference type="Proteomes" id="UP000003613">
    <property type="component" value="Unassembled WGS sequence"/>
</dbReference>
<sequence>MVTRDFFSSFVLARVSWFLGSAGLEKDYLDGQDLTVEVFTILYSRACKLHSV</sequence>
<proteinExistence type="predicted"/>